<name>A0A5J6VI31_9VIRU</name>
<accession>A0A5J6VI31</accession>
<organism evidence="1">
    <name type="scientific">Megaviridae environmental sample</name>
    <dbReference type="NCBI Taxonomy" id="1737588"/>
    <lineage>
        <taxon>Viruses</taxon>
        <taxon>Varidnaviria</taxon>
        <taxon>Bamfordvirae</taxon>
        <taxon>Nucleocytoviricota</taxon>
        <taxon>Megaviricetes</taxon>
        <taxon>Imitervirales</taxon>
        <taxon>Mimiviridae</taxon>
        <taxon>environmental samples</taxon>
    </lineage>
</organism>
<proteinExistence type="predicted"/>
<sequence>MIEFAPLLLIYPLYKWLNPTNHFDQGVNLVLWLVDMDTSAQRKHQEIQNYFNGFPKVTPDELVASVAHVIDYARKQHMIDLNLIEKNIIMLEMNDNHDNYDNDHDDINKYALITLKSAIYILAMNISFIRDSVYRGENLIN</sequence>
<protein>
    <submittedName>
        <fullName evidence="1">Uncharacterized protein</fullName>
    </submittedName>
</protein>
<dbReference type="EMBL" id="MN448270">
    <property type="protein sequence ID" value="QFG73752.1"/>
    <property type="molecule type" value="Genomic_DNA"/>
</dbReference>
<reference evidence="1" key="1">
    <citation type="journal article" date="2019" name="Philos. Trans. R. Soc. Lond., B, Biol. Sci.">
        <title>Targeted metagenomic recovery of four divergent viruses reveals shared and distinctive characteristics of giant viruses of marine eukaryotes.</title>
        <authorList>
            <person name="Needham D.M."/>
            <person name="Poirier C."/>
            <person name="Hehenberger E."/>
            <person name="Jimenez V."/>
            <person name="Swalwell J.E."/>
            <person name="Santoro A.E."/>
            <person name="Worden A.Z."/>
        </authorList>
    </citation>
    <scope>NUCLEOTIDE SEQUENCE</scope>
    <source>
        <strain evidence="1">OPacV-662</strain>
    </source>
</reference>
<evidence type="ECO:0000313" key="1">
    <source>
        <dbReference type="EMBL" id="QFG73752.1"/>
    </source>
</evidence>